<proteinExistence type="evidence at transcript level"/>
<dbReference type="AlphaFoldDB" id="B4FZ82"/>
<protein>
    <submittedName>
        <fullName evidence="1">Uncharacterized protein</fullName>
    </submittedName>
</protein>
<sequence>MRRGGAGGLERSAGCYVERGWCRRLGHRFLVRPPSADDLRVAMEQPLTYFLCIENCIHINWDCCSNKGRRSNTIYHDFDLWIAATHHTVRQNPDVSLLYRAYSW</sequence>
<reference evidence="1" key="1">
    <citation type="journal article" date="2009" name="PLoS Genet.">
        <title>Sequencing, mapping, and analysis of 27,455 maize full-length cDNAs.</title>
        <authorList>
            <person name="Soderlund C."/>
            <person name="Descour A."/>
            <person name="Kudrna D."/>
            <person name="Bomhoff M."/>
            <person name="Boyd L."/>
            <person name="Currie J."/>
            <person name="Angelova A."/>
            <person name="Collura K."/>
            <person name="Wissotski M."/>
            <person name="Ashley E."/>
            <person name="Morrow D."/>
            <person name="Fernandes J."/>
            <person name="Walbot V."/>
            <person name="Yu Y."/>
        </authorList>
    </citation>
    <scope>NUCLEOTIDE SEQUENCE</scope>
    <source>
        <strain evidence="1">B73</strain>
    </source>
</reference>
<dbReference type="EMBL" id="BT042420">
    <property type="protein sequence ID" value="ACF87425.1"/>
    <property type="molecule type" value="mRNA"/>
</dbReference>
<organism evidence="1">
    <name type="scientific">Zea mays</name>
    <name type="common">Maize</name>
    <dbReference type="NCBI Taxonomy" id="4577"/>
    <lineage>
        <taxon>Eukaryota</taxon>
        <taxon>Viridiplantae</taxon>
        <taxon>Streptophyta</taxon>
        <taxon>Embryophyta</taxon>
        <taxon>Tracheophyta</taxon>
        <taxon>Spermatophyta</taxon>
        <taxon>Magnoliopsida</taxon>
        <taxon>Liliopsida</taxon>
        <taxon>Poales</taxon>
        <taxon>Poaceae</taxon>
        <taxon>PACMAD clade</taxon>
        <taxon>Panicoideae</taxon>
        <taxon>Andropogonodae</taxon>
        <taxon>Andropogoneae</taxon>
        <taxon>Tripsacinae</taxon>
        <taxon>Zea</taxon>
    </lineage>
</organism>
<accession>B4FZ82</accession>
<name>B4FZ82_MAIZE</name>
<evidence type="ECO:0000313" key="1">
    <source>
        <dbReference type="EMBL" id="ACF87425.1"/>
    </source>
</evidence>